<name>A0ACB9XWH3_CHAAC</name>
<dbReference type="EMBL" id="CM043786">
    <property type="protein sequence ID" value="KAI4831753.1"/>
    <property type="molecule type" value="Genomic_DNA"/>
</dbReference>
<gene>
    <name evidence="1" type="ORF">KUCAC02_001282</name>
</gene>
<evidence type="ECO:0000313" key="1">
    <source>
        <dbReference type="EMBL" id="KAI4831753.1"/>
    </source>
</evidence>
<proteinExistence type="predicted"/>
<feature type="non-terminal residue" evidence="1">
    <location>
        <position position="1"/>
    </location>
</feature>
<comment type="caution">
    <text evidence="1">The sequence shown here is derived from an EMBL/GenBank/DDBJ whole genome shotgun (WGS) entry which is preliminary data.</text>
</comment>
<accession>A0ACB9XWH3</accession>
<sequence length="239" mass="26136">SSACKTFANSSASAPHPSTSWGVKGTTLVSPHVPRRPISPPDCQAANLRPVMGRVQEGVRRKTESRARGEGTREERLFDMSVSERVSRILGFKRKSAHLYPAGGTEKGRDGGLVRREETGFDVVIRKLQCVTAPRKTAPSDSQRGRKKIRRVRGVTRIRMAERGTEVLARRGRGEEASTTAVRDTRTIASRADTTPPVTVKQPIPYEPPIVLIAVRLSHSLPQRVTDVSSDNGAKVNPS</sequence>
<dbReference type="Proteomes" id="UP001057452">
    <property type="component" value="Chromosome 2"/>
</dbReference>
<organism evidence="1 2">
    <name type="scientific">Chaenocephalus aceratus</name>
    <name type="common">Blackfin icefish</name>
    <name type="synonym">Chaenichthys aceratus</name>
    <dbReference type="NCBI Taxonomy" id="36190"/>
    <lineage>
        <taxon>Eukaryota</taxon>
        <taxon>Metazoa</taxon>
        <taxon>Chordata</taxon>
        <taxon>Craniata</taxon>
        <taxon>Vertebrata</taxon>
        <taxon>Euteleostomi</taxon>
        <taxon>Actinopterygii</taxon>
        <taxon>Neopterygii</taxon>
        <taxon>Teleostei</taxon>
        <taxon>Neoteleostei</taxon>
        <taxon>Acanthomorphata</taxon>
        <taxon>Eupercaria</taxon>
        <taxon>Perciformes</taxon>
        <taxon>Notothenioidei</taxon>
        <taxon>Channichthyidae</taxon>
        <taxon>Chaenocephalus</taxon>
    </lineage>
</organism>
<protein>
    <submittedName>
        <fullName evidence="1">Uncharacterized protein</fullName>
    </submittedName>
</protein>
<evidence type="ECO:0000313" key="2">
    <source>
        <dbReference type="Proteomes" id="UP001057452"/>
    </source>
</evidence>
<reference evidence="1" key="1">
    <citation type="submission" date="2022-05" db="EMBL/GenBank/DDBJ databases">
        <title>Chromosome-level genome of Chaenocephalus aceratus.</title>
        <authorList>
            <person name="Park H."/>
        </authorList>
    </citation>
    <scope>NUCLEOTIDE SEQUENCE</scope>
    <source>
        <strain evidence="1">KU_202001</strain>
    </source>
</reference>
<keyword evidence="2" id="KW-1185">Reference proteome</keyword>